<reference evidence="7 8" key="1">
    <citation type="submission" date="2019-09" db="EMBL/GenBank/DDBJ databases">
        <title>Genome sequencing of strain KACC 21233.</title>
        <authorList>
            <person name="Heo J."/>
            <person name="Kim S.-J."/>
            <person name="Kim J.-S."/>
            <person name="Hong S.-B."/>
            <person name="Kwon S.-W."/>
        </authorList>
    </citation>
    <scope>NUCLEOTIDE SEQUENCE [LARGE SCALE GENOMIC DNA]</scope>
    <source>
        <strain evidence="7 8">KACC 21233</strain>
    </source>
</reference>
<evidence type="ECO:0000313" key="8">
    <source>
        <dbReference type="Proteomes" id="UP000324536"/>
    </source>
</evidence>
<gene>
    <name evidence="7" type="ORF">FLP30_02245</name>
</gene>
<keyword evidence="4" id="KW-1278">Translocase</keyword>
<dbReference type="PROSITE" id="PS00211">
    <property type="entry name" value="ABC_TRANSPORTER_1"/>
    <property type="match status" value="1"/>
</dbReference>
<feature type="domain" description="ABC transporter" evidence="6">
    <location>
        <begin position="2"/>
        <end position="236"/>
    </location>
</feature>
<protein>
    <submittedName>
        <fullName evidence="7">ABC transporter ATP-binding protein</fullName>
    </submittedName>
</protein>
<dbReference type="InterPro" id="IPR027417">
    <property type="entry name" value="P-loop_NTPase"/>
</dbReference>
<evidence type="ECO:0000256" key="3">
    <source>
        <dbReference type="ARBA" id="ARBA00022840"/>
    </source>
</evidence>
<organism evidence="7 8">
    <name type="scientific">Acetobacter vaccinii</name>
    <dbReference type="NCBI Taxonomy" id="2592655"/>
    <lineage>
        <taxon>Bacteria</taxon>
        <taxon>Pseudomonadati</taxon>
        <taxon>Pseudomonadota</taxon>
        <taxon>Alphaproteobacteria</taxon>
        <taxon>Acetobacterales</taxon>
        <taxon>Acetobacteraceae</taxon>
        <taxon>Acetobacter</taxon>
    </lineage>
</organism>
<keyword evidence="8" id="KW-1185">Reference proteome</keyword>
<evidence type="ECO:0000259" key="6">
    <source>
        <dbReference type="PROSITE" id="PS50893"/>
    </source>
</evidence>
<dbReference type="CDD" id="cd03214">
    <property type="entry name" value="ABC_Iron-Siderophores_B12_Hemin"/>
    <property type="match status" value="1"/>
</dbReference>
<keyword evidence="1" id="KW-0813">Transport</keyword>
<dbReference type="OrthoDB" id="9810077at2"/>
<evidence type="ECO:0000256" key="2">
    <source>
        <dbReference type="ARBA" id="ARBA00022741"/>
    </source>
</evidence>
<sequence length="253" mass="26423">MLAAEAICVRGSSGADLLRHVSAVFRAGQVTALIGPNGAGKSTLLRVLAGLLAPTSGSVHVQGAPLAGMALAHRALQIAYMPQDVPVFPAMPVREVASLGRLPCGETPSRALAHPAVDHALHLTGLSALAPRDASRLSGGERARLMLARALSVEAPVLLADEPVAALDPAHALAVMQMFRALAAQGRCVVVVIHDLMLATRFCDRLVLLRDGALLHALPPEQLSDALVAETYGVTTRRLEGAVLPWDLVSRPT</sequence>
<dbReference type="GO" id="GO:0005524">
    <property type="term" value="F:ATP binding"/>
    <property type="evidence" value="ECO:0007669"/>
    <property type="project" value="UniProtKB-KW"/>
</dbReference>
<name>A0A5C1YNR9_9PROT</name>
<dbReference type="AlphaFoldDB" id="A0A5C1YNR9"/>
<dbReference type="PANTHER" id="PTHR42794">
    <property type="entry name" value="HEMIN IMPORT ATP-BINDING PROTEIN HMUV"/>
    <property type="match status" value="1"/>
</dbReference>
<accession>A0A5C1YNR9</accession>
<dbReference type="PANTHER" id="PTHR42794:SF1">
    <property type="entry name" value="HEMIN IMPORT ATP-BINDING PROTEIN HMUV"/>
    <property type="match status" value="1"/>
</dbReference>
<dbReference type="InterPro" id="IPR003593">
    <property type="entry name" value="AAA+_ATPase"/>
</dbReference>
<evidence type="ECO:0000256" key="4">
    <source>
        <dbReference type="ARBA" id="ARBA00022967"/>
    </source>
</evidence>
<dbReference type="PROSITE" id="PS50893">
    <property type="entry name" value="ABC_TRANSPORTER_2"/>
    <property type="match status" value="1"/>
</dbReference>
<dbReference type="SMART" id="SM00382">
    <property type="entry name" value="AAA"/>
    <property type="match status" value="1"/>
</dbReference>
<keyword evidence="3 7" id="KW-0067">ATP-binding</keyword>
<evidence type="ECO:0000256" key="5">
    <source>
        <dbReference type="ARBA" id="ARBA00037066"/>
    </source>
</evidence>
<evidence type="ECO:0000313" key="7">
    <source>
        <dbReference type="EMBL" id="QEO16717.1"/>
    </source>
</evidence>
<proteinExistence type="predicted"/>
<dbReference type="EMBL" id="CP043506">
    <property type="protein sequence ID" value="QEO16717.1"/>
    <property type="molecule type" value="Genomic_DNA"/>
</dbReference>
<dbReference type="GO" id="GO:0016887">
    <property type="term" value="F:ATP hydrolysis activity"/>
    <property type="evidence" value="ECO:0007669"/>
    <property type="project" value="InterPro"/>
</dbReference>
<dbReference type="InterPro" id="IPR017871">
    <property type="entry name" value="ABC_transporter-like_CS"/>
</dbReference>
<dbReference type="KEGG" id="acek:FLP30_02245"/>
<dbReference type="Gene3D" id="3.40.50.300">
    <property type="entry name" value="P-loop containing nucleotide triphosphate hydrolases"/>
    <property type="match status" value="1"/>
</dbReference>
<dbReference type="SUPFAM" id="SSF52540">
    <property type="entry name" value="P-loop containing nucleoside triphosphate hydrolases"/>
    <property type="match status" value="1"/>
</dbReference>
<dbReference type="InterPro" id="IPR003439">
    <property type="entry name" value="ABC_transporter-like_ATP-bd"/>
</dbReference>
<dbReference type="Proteomes" id="UP000324536">
    <property type="component" value="Chromosome"/>
</dbReference>
<evidence type="ECO:0000256" key="1">
    <source>
        <dbReference type="ARBA" id="ARBA00022448"/>
    </source>
</evidence>
<keyword evidence="2" id="KW-0547">Nucleotide-binding</keyword>
<dbReference type="Pfam" id="PF00005">
    <property type="entry name" value="ABC_tran"/>
    <property type="match status" value="1"/>
</dbReference>
<comment type="function">
    <text evidence="5">Part of the ABC transporter complex HmuTUV involved in hemin import. Responsible for energy coupling to the transport system.</text>
</comment>